<dbReference type="Pfam" id="PF09351">
    <property type="entry name" value="DUF1993"/>
    <property type="match status" value="1"/>
</dbReference>
<dbReference type="EMBL" id="RCTY01000041">
    <property type="protein sequence ID" value="ROU05776.1"/>
    <property type="molecule type" value="Genomic_DNA"/>
</dbReference>
<dbReference type="PANTHER" id="PTHR36922:SF1">
    <property type="entry name" value="DUF1993 DOMAIN-CONTAINING PROTEIN"/>
    <property type="match status" value="1"/>
</dbReference>
<dbReference type="SUPFAM" id="SSF109854">
    <property type="entry name" value="DinB/YfiT-like putative metalloenzymes"/>
    <property type="match status" value="1"/>
</dbReference>
<accession>A0A3N2REH9</accession>
<organism evidence="1 2">
    <name type="scientific">Lysobacter enzymogenes</name>
    <dbReference type="NCBI Taxonomy" id="69"/>
    <lineage>
        <taxon>Bacteria</taxon>
        <taxon>Pseudomonadati</taxon>
        <taxon>Pseudomonadota</taxon>
        <taxon>Gammaproteobacteria</taxon>
        <taxon>Lysobacterales</taxon>
        <taxon>Lysobacteraceae</taxon>
        <taxon>Lysobacter</taxon>
    </lineage>
</organism>
<reference evidence="1 2" key="1">
    <citation type="submission" date="2018-10" db="EMBL/GenBank/DDBJ databases">
        <title>The genome of Lysobacter enzymogenes OH11.</title>
        <authorList>
            <person name="Liu F."/>
            <person name="Zhao Y."/>
            <person name="Qian G."/>
            <person name="Chen Y."/>
            <person name="Xu H."/>
        </authorList>
    </citation>
    <scope>NUCLEOTIDE SEQUENCE [LARGE SCALE GENOMIC DNA]</scope>
    <source>
        <strain evidence="1 2">OH11</strain>
    </source>
</reference>
<dbReference type="PANTHER" id="PTHR36922">
    <property type="entry name" value="BLL2446 PROTEIN"/>
    <property type="match status" value="1"/>
</dbReference>
<gene>
    <name evidence="1" type="ORF">D9T17_16480</name>
</gene>
<dbReference type="RefSeq" id="WP_123648440.1">
    <property type="nucleotide sequence ID" value="NZ_RCTY01000041.1"/>
</dbReference>
<proteinExistence type="predicted"/>
<comment type="caution">
    <text evidence="1">The sequence shown here is derived from an EMBL/GenBank/DDBJ whole genome shotgun (WGS) entry which is preliminary data.</text>
</comment>
<evidence type="ECO:0000313" key="2">
    <source>
        <dbReference type="Proteomes" id="UP000275910"/>
    </source>
</evidence>
<dbReference type="Proteomes" id="UP000275910">
    <property type="component" value="Unassembled WGS sequence"/>
</dbReference>
<name>A0A3N2REH9_LYSEN</name>
<protein>
    <submittedName>
        <fullName evidence="1">DUF1993 domain-containing protein</fullName>
    </submittedName>
</protein>
<dbReference type="Gene3D" id="1.20.120.450">
    <property type="entry name" value="dinb family like domain"/>
    <property type="match status" value="1"/>
</dbReference>
<sequence>MSLSLYDISVPAFQRGLDVLSHLLDQGIAHARAQGQDPERLLAGRLAPDMYTLVGQVQAASDAAKFGAARLAGIAPPSFPDTETTLEQLRERIALTQEFLRTVTPQSMDGQEEREIVIRPGGRELRFVARDYIRGFVLPNFYFHLTTAYGILRHLGVPLGKTDYLRGAA</sequence>
<evidence type="ECO:0000313" key="1">
    <source>
        <dbReference type="EMBL" id="ROU05776.1"/>
    </source>
</evidence>
<dbReference type="InterPro" id="IPR034660">
    <property type="entry name" value="DinB/YfiT-like"/>
</dbReference>
<dbReference type="InterPro" id="IPR018531">
    <property type="entry name" value="DUF1993"/>
</dbReference>
<dbReference type="AlphaFoldDB" id="A0A3N2REH9"/>